<dbReference type="EMBL" id="BQFW01000012">
    <property type="protein sequence ID" value="GJJ76749.1"/>
    <property type="molecule type" value="Genomic_DNA"/>
</dbReference>
<evidence type="ECO:0000256" key="2">
    <source>
        <dbReference type="SAM" id="Phobius"/>
    </source>
</evidence>
<evidence type="ECO:0000256" key="1">
    <source>
        <dbReference type="SAM" id="MobiDB-lite"/>
    </source>
</evidence>
<feature type="region of interest" description="Disordered" evidence="1">
    <location>
        <begin position="417"/>
        <end position="450"/>
    </location>
</feature>
<protein>
    <submittedName>
        <fullName evidence="3">Uncharacterized protein</fullName>
    </submittedName>
</protein>
<reference evidence="3" key="1">
    <citation type="submission" date="2021-11" db="EMBL/GenBank/DDBJ databases">
        <authorList>
            <person name="Herlambang A."/>
            <person name="Guo Y."/>
            <person name="Takashima Y."/>
            <person name="Nishizawa T."/>
        </authorList>
    </citation>
    <scope>NUCLEOTIDE SEQUENCE</scope>
    <source>
        <strain evidence="3">E1425</strain>
    </source>
</reference>
<reference evidence="3" key="2">
    <citation type="journal article" date="2022" name="Microbiol. Resour. Announc.">
        <title>Whole-Genome Sequence of Entomortierella parvispora E1425, a Mucoromycotan Fungus Associated with Burkholderiaceae-Related Endosymbiotic Bacteria.</title>
        <authorList>
            <person name="Herlambang A."/>
            <person name="Guo Y."/>
            <person name="Takashima Y."/>
            <person name="Narisawa K."/>
            <person name="Ohta H."/>
            <person name="Nishizawa T."/>
        </authorList>
    </citation>
    <scope>NUCLEOTIDE SEQUENCE</scope>
    <source>
        <strain evidence="3">E1425</strain>
    </source>
</reference>
<feature type="region of interest" description="Disordered" evidence="1">
    <location>
        <begin position="277"/>
        <end position="299"/>
    </location>
</feature>
<feature type="transmembrane region" description="Helical" evidence="2">
    <location>
        <begin position="74"/>
        <end position="92"/>
    </location>
</feature>
<feature type="compositionally biased region" description="Low complexity" evidence="1">
    <location>
        <begin position="156"/>
        <end position="167"/>
    </location>
</feature>
<feature type="transmembrane region" description="Helical" evidence="2">
    <location>
        <begin position="202"/>
        <end position="223"/>
    </location>
</feature>
<proteinExistence type="predicted"/>
<gene>
    <name evidence="3" type="ORF">EMPS_09108</name>
</gene>
<feature type="transmembrane region" description="Helical" evidence="2">
    <location>
        <begin position="235"/>
        <end position="255"/>
    </location>
</feature>
<name>A0A9P3LZY5_9FUNG</name>
<keyword evidence="2" id="KW-0472">Membrane</keyword>
<feature type="compositionally biased region" description="Polar residues" evidence="1">
    <location>
        <begin position="126"/>
        <end position="155"/>
    </location>
</feature>
<dbReference type="Proteomes" id="UP000827284">
    <property type="component" value="Unassembled WGS sequence"/>
</dbReference>
<comment type="caution">
    <text evidence="3">The sequence shown here is derived from an EMBL/GenBank/DDBJ whole genome shotgun (WGS) entry which is preliminary data.</text>
</comment>
<keyword evidence="2" id="KW-0812">Transmembrane</keyword>
<keyword evidence="2" id="KW-1133">Transmembrane helix</keyword>
<evidence type="ECO:0000313" key="4">
    <source>
        <dbReference type="Proteomes" id="UP000827284"/>
    </source>
</evidence>
<evidence type="ECO:0000313" key="3">
    <source>
        <dbReference type="EMBL" id="GJJ76749.1"/>
    </source>
</evidence>
<dbReference type="AlphaFoldDB" id="A0A9P3LZY5"/>
<feature type="compositionally biased region" description="Basic residues" evidence="1">
    <location>
        <begin position="168"/>
        <end position="177"/>
    </location>
</feature>
<sequence>MDVQVVSSITKLANYMPLGSYVIYTALETYSFSLGATPTPVTTIVQTPSSNYTCYYVPGASFTYTTCTDDQANALEISLCIGFFLAVFLSFLKQVPPGGTPPLADTDDDSDDEDSSADSTGTSTGNGEVSQGQQTTDNSTQTRVNGSSSGTLVQRKTSTSKSTTATTTHHKKKKEPAKPKYRAGIVYAEGNYYYLDFGDTHIWGHALLSFVAFGTLSLFSASVSQCLFPSIKPWIFVFTQIILLVICCFIAMFWIDDPSLSIGLMVVPQTAQSTQTSNGAVPTYNPATLSPPPATTTAATTTSYNAATSTSVAMSPSSSMSPNMTMSFNPSPTSAGLANVALDSTAINAIMGQVSNNRSTAAFSVNSNRSATSISGGTGVGSGSGAAANIASGQIVGGSGGLGSNVGNVSRVSLFSSPCSQNQASPVGEKGEWIAESDGQEEEPFSVKVE</sequence>
<feature type="region of interest" description="Disordered" evidence="1">
    <location>
        <begin position="99"/>
        <end position="177"/>
    </location>
</feature>
<dbReference type="OrthoDB" id="2439547at2759"/>
<feature type="compositionally biased region" description="Acidic residues" evidence="1">
    <location>
        <begin position="105"/>
        <end position="116"/>
    </location>
</feature>
<accession>A0A9P3LZY5</accession>
<organism evidence="3 4">
    <name type="scientific">Entomortierella parvispora</name>
    <dbReference type="NCBI Taxonomy" id="205924"/>
    <lineage>
        <taxon>Eukaryota</taxon>
        <taxon>Fungi</taxon>
        <taxon>Fungi incertae sedis</taxon>
        <taxon>Mucoromycota</taxon>
        <taxon>Mortierellomycotina</taxon>
        <taxon>Mortierellomycetes</taxon>
        <taxon>Mortierellales</taxon>
        <taxon>Mortierellaceae</taxon>
        <taxon>Entomortierella</taxon>
    </lineage>
</organism>
<keyword evidence="4" id="KW-1185">Reference proteome</keyword>